<dbReference type="Gene3D" id="1.10.110.10">
    <property type="entry name" value="Plant lipid-transfer and hydrophobic proteins"/>
    <property type="match status" value="1"/>
</dbReference>
<dbReference type="AlphaFoldDB" id="A0A833RKM4"/>
<proteinExistence type="predicted"/>
<name>A0A833RKM4_9POAL</name>
<dbReference type="InterPro" id="IPR036312">
    <property type="entry name" value="Bifun_inhib/LTP/seed_sf"/>
</dbReference>
<evidence type="ECO:0000313" key="2">
    <source>
        <dbReference type="EMBL" id="KAF3337388.1"/>
    </source>
</evidence>
<comment type="caution">
    <text evidence="2">The sequence shown here is derived from an EMBL/GenBank/DDBJ whole genome shotgun (WGS) entry which is preliminary data.</text>
</comment>
<dbReference type="OrthoDB" id="643149at2759"/>
<dbReference type="InterPro" id="IPR016140">
    <property type="entry name" value="Bifunc_inhib/LTP/seed_store"/>
</dbReference>
<dbReference type="EMBL" id="SWLB01000006">
    <property type="protein sequence ID" value="KAF3337388.1"/>
    <property type="molecule type" value="Genomic_DNA"/>
</dbReference>
<dbReference type="GO" id="GO:0009627">
    <property type="term" value="P:systemic acquired resistance"/>
    <property type="evidence" value="ECO:0007669"/>
    <property type="project" value="InterPro"/>
</dbReference>
<keyword evidence="3" id="KW-1185">Reference proteome</keyword>
<evidence type="ECO:0000313" key="3">
    <source>
        <dbReference type="Proteomes" id="UP000623129"/>
    </source>
</evidence>
<gene>
    <name evidence="2" type="ORF">FCM35_KLT17975</name>
</gene>
<dbReference type="SUPFAM" id="SSF47699">
    <property type="entry name" value="Bifunctional inhibitor/lipid-transfer protein/seed storage 2S albumin"/>
    <property type="match status" value="1"/>
</dbReference>
<reference evidence="2" key="1">
    <citation type="submission" date="2020-01" db="EMBL/GenBank/DDBJ databases">
        <title>Genome sequence of Kobresia littledalei, the first chromosome-level genome in the family Cyperaceae.</title>
        <authorList>
            <person name="Qu G."/>
        </authorList>
    </citation>
    <scope>NUCLEOTIDE SEQUENCE</scope>
    <source>
        <strain evidence="2">C.B.Clarke</strain>
        <tissue evidence="2">Leaf</tissue>
    </source>
</reference>
<dbReference type="PANTHER" id="PTHR33122">
    <property type="entry name" value="LIPID BINDING PROTEIN-RELATED"/>
    <property type="match status" value="1"/>
</dbReference>
<dbReference type="InterPro" id="IPR044741">
    <property type="entry name" value="NsLTP-like"/>
</dbReference>
<dbReference type="CDD" id="cd04660">
    <property type="entry name" value="nsLTP_like"/>
    <property type="match status" value="1"/>
</dbReference>
<dbReference type="Pfam" id="PF14368">
    <property type="entry name" value="LTP_2"/>
    <property type="match status" value="1"/>
</dbReference>
<protein>
    <submittedName>
        <fullName evidence="2">Putative lipid-transfer protein DIR1</fullName>
    </submittedName>
</protein>
<dbReference type="GO" id="GO:0005504">
    <property type="term" value="F:fatty acid binding"/>
    <property type="evidence" value="ECO:0007669"/>
    <property type="project" value="InterPro"/>
</dbReference>
<accession>A0A833RKM4</accession>
<dbReference type="Proteomes" id="UP000623129">
    <property type="component" value="Unassembled WGS sequence"/>
</dbReference>
<evidence type="ECO:0000259" key="1">
    <source>
        <dbReference type="Pfam" id="PF14368"/>
    </source>
</evidence>
<dbReference type="PANTHER" id="PTHR33122:SF60">
    <property type="entry name" value="LIPID-TRANSFER PROTEIN DIR1-RELATED"/>
    <property type="match status" value="1"/>
</dbReference>
<organism evidence="2 3">
    <name type="scientific">Carex littledalei</name>
    <dbReference type="NCBI Taxonomy" id="544730"/>
    <lineage>
        <taxon>Eukaryota</taxon>
        <taxon>Viridiplantae</taxon>
        <taxon>Streptophyta</taxon>
        <taxon>Embryophyta</taxon>
        <taxon>Tracheophyta</taxon>
        <taxon>Spermatophyta</taxon>
        <taxon>Magnoliopsida</taxon>
        <taxon>Liliopsida</taxon>
        <taxon>Poales</taxon>
        <taxon>Cyperaceae</taxon>
        <taxon>Cyperoideae</taxon>
        <taxon>Cariceae</taxon>
        <taxon>Carex</taxon>
        <taxon>Carex subgen. Euthyceras</taxon>
    </lineage>
</organism>
<feature type="domain" description="Bifunctional inhibitor/plant lipid transfer protein/seed storage helical" evidence="1">
    <location>
        <begin position="13"/>
        <end position="88"/>
    </location>
</feature>
<dbReference type="InterPro" id="IPR039265">
    <property type="entry name" value="DIR1-like"/>
</dbReference>
<sequence>MVAFLLVLGVHGICNVSNDGLMACKPAIQNDNPVDQPSKTCCKALKYANVTCLCEYKDSYMLRTLDINSTRAMELPYMCKTATAPIDCTSARHG</sequence>